<keyword evidence="2" id="KW-1185">Reference proteome</keyword>
<gene>
    <name evidence="1" type="ORF">EVAR_64049_1</name>
</gene>
<evidence type="ECO:0000313" key="2">
    <source>
        <dbReference type="Proteomes" id="UP000299102"/>
    </source>
</evidence>
<proteinExistence type="predicted"/>
<sequence>MNLLNSAPLLLLKAEVPRPVSYPAVDLQDQVISSLPVYYRVLRSEGSCSSYGIPAHGVRRPAELPKRGGICPVRLGEGTLKHRKSGAKSCLRTCRAAPYPVLAYNVSRGRCNTVRIHKNRPARLVRYHTFTEYRLKVTDSAVAIRPVCESSVEILELRFENIVRDFQGVVHQTIVRLSTFTVGCVNTELLRCPLTDLFEL</sequence>
<comment type="caution">
    <text evidence="1">The sequence shown here is derived from an EMBL/GenBank/DDBJ whole genome shotgun (WGS) entry which is preliminary data.</text>
</comment>
<organism evidence="1 2">
    <name type="scientific">Eumeta variegata</name>
    <name type="common">Bagworm moth</name>
    <name type="synonym">Eumeta japonica</name>
    <dbReference type="NCBI Taxonomy" id="151549"/>
    <lineage>
        <taxon>Eukaryota</taxon>
        <taxon>Metazoa</taxon>
        <taxon>Ecdysozoa</taxon>
        <taxon>Arthropoda</taxon>
        <taxon>Hexapoda</taxon>
        <taxon>Insecta</taxon>
        <taxon>Pterygota</taxon>
        <taxon>Neoptera</taxon>
        <taxon>Endopterygota</taxon>
        <taxon>Lepidoptera</taxon>
        <taxon>Glossata</taxon>
        <taxon>Ditrysia</taxon>
        <taxon>Tineoidea</taxon>
        <taxon>Psychidae</taxon>
        <taxon>Oiketicinae</taxon>
        <taxon>Eumeta</taxon>
    </lineage>
</organism>
<name>A0A4C1ZUW8_EUMVA</name>
<dbReference type="Proteomes" id="UP000299102">
    <property type="component" value="Unassembled WGS sequence"/>
</dbReference>
<protein>
    <submittedName>
        <fullName evidence="1">Uncharacterized protein</fullName>
    </submittedName>
</protein>
<reference evidence="1 2" key="1">
    <citation type="journal article" date="2019" name="Commun. Biol.">
        <title>The bagworm genome reveals a unique fibroin gene that provides high tensile strength.</title>
        <authorList>
            <person name="Kono N."/>
            <person name="Nakamura H."/>
            <person name="Ohtoshi R."/>
            <person name="Tomita M."/>
            <person name="Numata K."/>
            <person name="Arakawa K."/>
        </authorList>
    </citation>
    <scope>NUCLEOTIDE SEQUENCE [LARGE SCALE GENOMIC DNA]</scope>
</reference>
<accession>A0A4C1ZUW8</accession>
<evidence type="ECO:0000313" key="1">
    <source>
        <dbReference type="EMBL" id="GBP91252.1"/>
    </source>
</evidence>
<dbReference type="AlphaFoldDB" id="A0A4C1ZUW8"/>
<dbReference type="EMBL" id="BGZK01002154">
    <property type="protein sequence ID" value="GBP91252.1"/>
    <property type="molecule type" value="Genomic_DNA"/>
</dbReference>